<gene>
    <name evidence="1" type="ORF">C3729_10940</name>
</gene>
<dbReference type="AlphaFoldDB" id="A0A2S7I2X1"/>
<dbReference type="EMBL" id="PTPZ01000007">
    <property type="protein sequence ID" value="PPZ90928.1"/>
    <property type="molecule type" value="Genomic_DNA"/>
</dbReference>
<name>A0A2S7I2X1_9FLAO</name>
<protein>
    <recommendedName>
        <fullName evidence="3">DUF3575 domain-containing protein</fullName>
    </recommendedName>
</protein>
<proteinExistence type="predicted"/>
<reference evidence="1 2" key="1">
    <citation type="submission" date="2018-02" db="EMBL/GenBank/DDBJ databases">
        <title>Draft genome sequence of bacterial isolates from marine environment.</title>
        <authorList>
            <person name="Singh S.K."/>
            <person name="Hill R."/>
            <person name="Major S."/>
            <person name="Cai H."/>
            <person name="Li Y."/>
        </authorList>
    </citation>
    <scope>NUCLEOTIDE SEQUENCE [LARGE SCALE GENOMIC DNA]</scope>
    <source>
        <strain evidence="1 2">IMET F</strain>
    </source>
</reference>
<evidence type="ECO:0000313" key="1">
    <source>
        <dbReference type="EMBL" id="PPZ90928.1"/>
    </source>
</evidence>
<evidence type="ECO:0008006" key="3">
    <source>
        <dbReference type="Google" id="ProtNLM"/>
    </source>
</evidence>
<organism evidence="1 2">
    <name type="scientific">Cloacibacterium normanense</name>
    <dbReference type="NCBI Taxonomy" id="237258"/>
    <lineage>
        <taxon>Bacteria</taxon>
        <taxon>Pseudomonadati</taxon>
        <taxon>Bacteroidota</taxon>
        <taxon>Flavobacteriia</taxon>
        <taxon>Flavobacteriales</taxon>
        <taxon>Weeksellaceae</taxon>
    </lineage>
</organism>
<accession>A0A2S7I2X1</accession>
<sequence>MKKTIILFTIIISNLIFSQELNKDVENSIFSTQIGIAGIWFNNEAKITKNTVLRSEIGLSAGFWGGSYYEKKGFLLTPLLRLEPRYYYNIDRRLSKGKNIESNSANFFSLKSTFHPNWFVISNYDNVNIISDFSIIPTYGFRRNINKNFNYEFSFGLGYRYLYLKDAGYINNKSEIAPDLTFRIGYTF</sequence>
<evidence type="ECO:0000313" key="2">
    <source>
        <dbReference type="Proteomes" id="UP000238565"/>
    </source>
</evidence>
<dbReference type="RefSeq" id="WP_104794183.1">
    <property type="nucleotide sequence ID" value="NZ_PTPZ01000007.1"/>
</dbReference>
<comment type="caution">
    <text evidence="1">The sequence shown here is derived from an EMBL/GenBank/DDBJ whole genome shotgun (WGS) entry which is preliminary data.</text>
</comment>
<dbReference type="Proteomes" id="UP000238565">
    <property type="component" value="Unassembled WGS sequence"/>
</dbReference>